<dbReference type="Proteomes" id="UP000023152">
    <property type="component" value="Unassembled WGS sequence"/>
</dbReference>
<comment type="caution">
    <text evidence="1">The sequence shown here is derived from an EMBL/GenBank/DDBJ whole genome shotgun (WGS) entry which is preliminary data.</text>
</comment>
<reference evidence="1 2" key="1">
    <citation type="journal article" date="2013" name="Curr. Biol.">
        <title>The Genome of the Foraminiferan Reticulomyxa filosa.</title>
        <authorList>
            <person name="Glockner G."/>
            <person name="Hulsmann N."/>
            <person name="Schleicher M."/>
            <person name="Noegel A.A."/>
            <person name="Eichinger L."/>
            <person name="Gallinger C."/>
            <person name="Pawlowski J."/>
            <person name="Sierra R."/>
            <person name="Euteneuer U."/>
            <person name="Pillet L."/>
            <person name="Moustafa A."/>
            <person name="Platzer M."/>
            <person name="Groth M."/>
            <person name="Szafranski K."/>
            <person name="Schliwa M."/>
        </authorList>
    </citation>
    <scope>NUCLEOTIDE SEQUENCE [LARGE SCALE GENOMIC DNA]</scope>
</reference>
<evidence type="ECO:0000313" key="1">
    <source>
        <dbReference type="EMBL" id="ETO01132.1"/>
    </source>
</evidence>
<name>X6LIZ6_RETFI</name>
<gene>
    <name evidence="1" type="ORF">RFI_36308</name>
</gene>
<dbReference type="EMBL" id="ASPP01039099">
    <property type="protein sequence ID" value="ETO01132.1"/>
    <property type="molecule type" value="Genomic_DNA"/>
</dbReference>
<sequence length="84" mass="9874">MTFNPRIQLGCDDNNTNFDALNELIRCYVEQAVEWKFPTHQSKWNSSNIDKDIEYPCLNNEIEQVSNDKNAFKGCYTDQFSFLI</sequence>
<accession>X6LIZ6</accession>
<protein>
    <submittedName>
        <fullName evidence="1">Uncharacterized protein</fullName>
    </submittedName>
</protein>
<evidence type="ECO:0000313" key="2">
    <source>
        <dbReference type="Proteomes" id="UP000023152"/>
    </source>
</evidence>
<keyword evidence="2" id="KW-1185">Reference proteome</keyword>
<proteinExistence type="predicted"/>
<organism evidence="1 2">
    <name type="scientific">Reticulomyxa filosa</name>
    <dbReference type="NCBI Taxonomy" id="46433"/>
    <lineage>
        <taxon>Eukaryota</taxon>
        <taxon>Sar</taxon>
        <taxon>Rhizaria</taxon>
        <taxon>Retaria</taxon>
        <taxon>Foraminifera</taxon>
        <taxon>Monothalamids</taxon>
        <taxon>Reticulomyxidae</taxon>
        <taxon>Reticulomyxa</taxon>
    </lineage>
</organism>
<dbReference type="AlphaFoldDB" id="X6LIZ6"/>